<dbReference type="AlphaFoldDB" id="A0A841JN77"/>
<proteinExistence type="predicted"/>
<evidence type="ECO:0000313" key="1">
    <source>
        <dbReference type="EMBL" id="MBB6142590.1"/>
    </source>
</evidence>
<dbReference type="InterPro" id="IPR011990">
    <property type="entry name" value="TPR-like_helical_dom_sf"/>
</dbReference>
<dbReference type="GO" id="GO:0008233">
    <property type="term" value="F:peptidase activity"/>
    <property type="evidence" value="ECO:0007669"/>
    <property type="project" value="UniProtKB-KW"/>
</dbReference>
<keyword evidence="1" id="KW-0645">Protease</keyword>
<gene>
    <name evidence="1" type="ORF">HNQ77_000528</name>
</gene>
<name>A0A841JN77_9BACT</name>
<keyword evidence="2" id="KW-1185">Reference proteome</keyword>
<dbReference type="SUPFAM" id="SSF48452">
    <property type="entry name" value="TPR-like"/>
    <property type="match status" value="1"/>
</dbReference>
<organism evidence="1 2">
    <name type="scientific">Silvibacterium bohemicum</name>
    <dbReference type="NCBI Taxonomy" id="1577686"/>
    <lineage>
        <taxon>Bacteria</taxon>
        <taxon>Pseudomonadati</taxon>
        <taxon>Acidobacteriota</taxon>
        <taxon>Terriglobia</taxon>
        <taxon>Terriglobales</taxon>
        <taxon>Acidobacteriaceae</taxon>
        <taxon>Silvibacterium</taxon>
    </lineage>
</organism>
<dbReference type="Gene3D" id="1.25.40.10">
    <property type="entry name" value="Tetratricopeptide repeat domain"/>
    <property type="match status" value="1"/>
</dbReference>
<accession>A0A841JN77</accession>
<reference evidence="1 2" key="1">
    <citation type="submission" date="2020-08" db="EMBL/GenBank/DDBJ databases">
        <title>Genomic Encyclopedia of Type Strains, Phase IV (KMG-IV): sequencing the most valuable type-strain genomes for metagenomic binning, comparative biology and taxonomic classification.</title>
        <authorList>
            <person name="Goeker M."/>
        </authorList>
    </citation>
    <scope>NUCLEOTIDE SEQUENCE [LARGE SCALE GENOMIC DNA]</scope>
    <source>
        <strain evidence="1 2">DSM 103733</strain>
    </source>
</reference>
<dbReference type="EMBL" id="JACHEK010000001">
    <property type="protein sequence ID" value="MBB6142590.1"/>
    <property type="molecule type" value="Genomic_DNA"/>
</dbReference>
<dbReference type="Pfam" id="PF14559">
    <property type="entry name" value="TPR_19"/>
    <property type="match status" value="1"/>
</dbReference>
<comment type="caution">
    <text evidence="1">The sequence shown here is derived from an EMBL/GenBank/DDBJ whole genome shotgun (WGS) entry which is preliminary data.</text>
</comment>
<dbReference type="GO" id="GO:0006508">
    <property type="term" value="P:proteolysis"/>
    <property type="evidence" value="ECO:0007669"/>
    <property type="project" value="UniProtKB-KW"/>
</dbReference>
<keyword evidence="1" id="KW-0378">Hydrolase</keyword>
<protein>
    <submittedName>
        <fullName evidence="1">Putative Zn-dependent protease</fullName>
    </submittedName>
</protein>
<sequence>MMEVGHLCRYARRFREAQQIFQGVGALLPARDIADLGLAAVACDELKFEEAERLCRRVLHSDSRNVAAYAQLAEVQIGCNDIGSAKNTLKAARDLRPVEPLVSLVSSLQRLVDLLQKLQHAETPKLVAR</sequence>
<dbReference type="Proteomes" id="UP000538666">
    <property type="component" value="Unassembled WGS sequence"/>
</dbReference>
<dbReference type="RefSeq" id="WP_184084509.1">
    <property type="nucleotide sequence ID" value="NZ_JACHEK010000001.1"/>
</dbReference>
<evidence type="ECO:0000313" key="2">
    <source>
        <dbReference type="Proteomes" id="UP000538666"/>
    </source>
</evidence>